<proteinExistence type="predicted"/>
<organism evidence="2 3">
    <name type="scientific">Nostoc sphaeroides CCNUC1</name>
    <dbReference type="NCBI Taxonomy" id="2653204"/>
    <lineage>
        <taxon>Bacteria</taxon>
        <taxon>Bacillati</taxon>
        <taxon>Cyanobacteriota</taxon>
        <taxon>Cyanophyceae</taxon>
        <taxon>Nostocales</taxon>
        <taxon>Nostocaceae</taxon>
        <taxon>Nostoc</taxon>
    </lineage>
</organism>
<keyword evidence="3" id="KW-1185">Reference proteome</keyword>
<evidence type="ECO:0000313" key="3">
    <source>
        <dbReference type="Proteomes" id="UP000326678"/>
    </source>
</evidence>
<keyword evidence="1" id="KW-0812">Transmembrane</keyword>
<name>A0A5P8WE32_9NOSO</name>
<feature type="transmembrane region" description="Helical" evidence="1">
    <location>
        <begin position="12"/>
        <end position="33"/>
    </location>
</feature>
<dbReference type="EMBL" id="CP045227">
    <property type="protein sequence ID" value="QFS50426.1"/>
    <property type="molecule type" value="Genomic_DNA"/>
</dbReference>
<sequence>MSLSISRSKAIAFNWVATVSVIVFDYIMVVVVLERNGDRPHSISEGTYAWRVDDSAPLPVELQP</sequence>
<protein>
    <submittedName>
        <fullName evidence="2">Uncharacterized protein</fullName>
    </submittedName>
</protein>
<reference evidence="2 3" key="1">
    <citation type="submission" date="2019-10" db="EMBL/GenBank/DDBJ databases">
        <title>Genomic and transcriptomic insights into the perfect genentic adaptation of a filamentous nitrogen-fixing cyanobacterium to rice fields.</title>
        <authorList>
            <person name="Chen Z."/>
        </authorList>
    </citation>
    <scope>NUCLEOTIDE SEQUENCE [LARGE SCALE GENOMIC DNA]</scope>
    <source>
        <strain evidence="2">CCNUC1</strain>
    </source>
</reference>
<keyword evidence="1" id="KW-0472">Membrane</keyword>
<keyword evidence="1" id="KW-1133">Transmembrane helix</keyword>
<dbReference type="Proteomes" id="UP000326678">
    <property type="component" value="Chromosome Gxm2"/>
</dbReference>
<accession>A0A5P8WE32</accession>
<dbReference type="RefSeq" id="WP_152591445.1">
    <property type="nucleotide sequence ID" value="NZ_CP045227.1"/>
</dbReference>
<dbReference type="AlphaFoldDB" id="A0A5P8WE32"/>
<evidence type="ECO:0000256" key="1">
    <source>
        <dbReference type="SAM" id="Phobius"/>
    </source>
</evidence>
<evidence type="ECO:0000313" key="2">
    <source>
        <dbReference type="EMBL" id="QFS50426.1"/>
    </source>
</evidence>
<dbReference type="KEGG" id="nsh:GXM_07920"/>
<gene>
    <name evidence="2" type="ORF">GXM_07920</name>
</gene>